<dbReference type="AlphaFoldDB" id="A0A9D3WNY4"/>
<keyword evidence="3" id="KW-1185">Reference proteome</keyword>
<feature type="region of interest" description="Disordered" evidence="1">
    <location>
        <begin position="1"/>
        <end position="24"/>
    </location>
</feature>
<comment type="caution">
    <text evidence="2">The sequence shown here is derived from an EMBL/GenBank/DDBJ whole genome shotgun (WGS) entry which is preliminary data.</text>
</comment>
<protein>
    <submittedName>
        <fullName evidence="2">Uncharacterized protein</fullName>
    </submittedName>
</protein>
<proteinExistence type="predicted"/>
<evidence type="ECO:0000313" key="3">
    <source>
        <dbReference type="Proteomes" id="UP000827986"/>
    </source>
</evidence>
<name>A0A9D3WNY4_9SAUR</name>
<reference evidence="2" key="1">
    <citation type="submission" date="2021-09" db="EMBL/GenBank/DDBJ databases">
        <title>The genome of Mauremys mutica provides insights into the evolution of semi-aquatic lifestyle.</title>
        <authorList>
            <person name="Gong S."/>
            <person name="Gao Y."/>
        </authorList>
    </citation>
    <scope>NUCLEOTIDE SEQUENCE</scope>
    <source>
        <strain evidence="2">MM-2020</strain>
        <tissue evidence="2">Muscle</tissue>
    </source>
</reference>
<sequence length="140" mass="14774">MGVLVPARGPLRPPGSLHQRPGLSRLPDSWGRVVPSVWSDPGLRDTDHPPVTCLLPVRLSVYPQPPPPHLSVSPGPAPSGVGGWTLCPMEQLRFTPSGLWPWAFSHQTSPSQGVPPRSSPLFPVPVGGGGEPPAPTYPAL</sequence>
<dbReference type="EMBL" id="JAHDVG010000593">
    <property type="protein sequence ID" value="KAH1164603.1"/>
    <property type="molecule type" value="Genomic_DNA"/>
</dbReference>
<organism evidence="2 3">
    <name type="scientific">Mauremys mutica</name>
    <name type="common">yellowpond turtle</name>
    <dbReference type="NCBI Taxonomy" id="74926"/>
    <lineage>
        <taxon>Eukaryota</taxon>
        <taxon>Metazoa</taxon>
        <taxon>Chordata</taxon>
        <taxon>Craniata</taxon>
        <taxon>Vertebrata</taxon>
        <taxon>Euteleostomi</taxon>
        <taxon>Archelosauria</taxon>
        <taxon>Testudinata</taxon>
        <taxon>Testudines</taxon>
        <taxon>Cryptodira</taxon>
        <taxon>Durocryptodira</taxon>
        <taxon>Testudinoidea</taxon>
        <taxon>Geoemydidae</taxon>
        <taxon>Geoemydinae</taxon>
        <taxon>Mauremys</taxon>
    </lineage>
</organism>
<feature type="region of interest" description="Disordered" evidence="1">
    <location>
        <begin position="105"/>
        <end position="140"/>
    </location>
</feature>
<evidence type="ECO:0000256" key="1">
    <source>
        <dbReference type="SAM" id="MobiDB-lite"/>
    </source>
</evidence>
<gene>
    <name evidence="2" type="ORF">KIL84_004963</name>
</gene>
<accession>A0A9D3WNY4</accession>
<evidence type="ECO:0000313" key="2">
    <source>
        <dbReference type="EMBL" id="KAH1164603.1"/>
    </source>
</evidence>
<dbReference type="Proteomes" id="UP000827986">
    <property type="component" value="Unassembled WGS sequence"/>
</dbReference>